<evidence type="ECO:0000256" key="2">
    <source>
        <dbReference type="ARBA" id="ARBA00011903"/>
    </source>
</evidence>
<comment type="catalytic activity">
    <reaction evidence="8">
        <text>L-tyrosyl-[protein] + ATP = O-phospho-L-tyrosyl-[protein] + ADP + H(+)</text>
        <dbReference type="Rhea" id="RHEA:10596"/>
        <dbReference type="Rhea" id="RHEA-COMP:10136"/>
        <dbReference type="Rhea" id="RHEA-COMP:20101"/>
        <dbReference type="ChEBI" id="CHEBI:15378"/>
        <dbReference type="ChEBI" id="CHEBI:30616"/>
        <dbReference type="ChEBI" id="CHEBI:46858"/>
        <dbReference type="ChEBI" id="CHEBI:61978"/>
        <dbReference type="ChEBI" id="CHEBI:456216"/>
        <dbReference type="EC" id="2.7.10.2"/>
    </reaction>
</comment>
<evidence type="ECO:0000313" key="12">
    <source>
        <dbReference type="Proteomes" id="UP001172142"/>
    </source>
</evidence>
<dbReference type="RefSeq" id="WP_301855020.1">
    <property type="nucleotide sequence ID" value="NZ_JAUJWU010000001.1"/>
</dbReference>
<evidence type="ECO:0000256" key="3">
    <source>
        <dbReference type="ARBA" id="ARBA00022679"/>
    </source>
</evidence>
<dbReference type="InterPro" id="IPR050445">
    <property type="entry name" value="Bact_polysacc_biosynth/exp"/>
</dbReference>
<dbReference type="GO" id="GO:0004715">
    <property type="term" value="F:non-membrane spanning protein tyrosine kinase activity"/>
    <property type="evidence" value="ECO:0007669"/>
    <property type="project" value="UniProtKB-EC"/>
</dbReference>
<evidence type="ECO:0000256" key="5">
    <source>
        <dbReference type="ARBA" id="ARBA00022777"/>
    </source>
</evidence>
<keyword evidence="6" id="KW-0067">ATP-binding</keyword>
<dbReference type="Gene3D" id="3.40.50.300">
    <property type="entry name" value="P-loop containing nucleotide triphosphate hydrolases"/>
    <property type="match status" value="1"/>
</dbReference>
<keyword evidence="5 11" id="KW-0418">Kinase</keyword>
<evidence type="ECO:0000256" key="9">
    <source>
        <dbReference type="SAM" id="MobiDB-lite"/>
    </source>
</evidence>
<evidence type="ECO:0000256" key="1">
    <source>
        <dbReference type="ARBA" id="ARBA00007316"/>
    </source>
</evidence>
<sequence length="262" mass="28495">MINQKKSANGKMIAYTQPESQVAEQFRKLRTNINFLLPENELRSIAVTSASSSEGKTTAAANLSIVYTQAGKRVLLIDGDLRQPALHQTFNLSNASGISTVLAKEDDLKNAIKPTAIERLDVLTSGPAVAMSAEFLGSETMNQLMEHLLTIYDLLVFDSPPVLLVADGQILTNKCQGTLLVINTGHTEKQLAIQAKETIESSGGKLLGAILNNFKASKKGPGNPYFQSVEPGSQSQEQRKEKKVKQDTGLGKFKTKAYWRSS</sequence>
<keyword evidence="12" id="KW-1185">Reference proteome</keyword>
<name>A0ABT8N9L7_9BACL</name>
<comment type="similarity">
    <text evidence="1">Belongs to the CpsD/CapB family.</text>
</comment>
<protein>
    <recommendedName>
        <fullName evidence="2">non-specific protein-tyrosine kinase</fullName>
        <ecNumber evidence="2">2.7.10.2</ecNumber>
    </recommendedName>
</protein>
<dbReference type="EC" id="2.7.10.2" evidence="2"/>
<proteinExistence type="inferred from homology"/>
<dbReference type="InterPro" id="IPR027417">
    <property type="entry name" value="P-loop_NTPase"/>
</dbReference>
<dbReference type="Proteomes" id="UP001172142">
    <property type="component" value="Unassembled WGS sequence"/>
</dbReference>
<dbReference type="Pfam" id="PF13614">
    <property type="entry name" value="AAA_31"/>
    <property type="match status" value="1"/>
</dbReference>
<evidence type="ECO:0000256" key="7">
    <source>
        <dbReference type="ARBA" id="ARBA00023137"/>
    </source>
</evidence>
<evidence type="ECO:0000313" key="11">
    <source>
        <dbReference type="EMBL" id="MDN7244586.1"/>
    </source>
</evidence>
<evidence type="ECO:0000256" key="8">
    <source>
        <dbReference type="ARBA" id="ARBA00051245"/>
    </source>
</evidence>
<reference evidence="11 12" key="1">
    <citation type="submission" date="2023-07" db="EMBL/GenBank/DDBJ databases">
        <title>Novel species in genus Planococcus.</title>
        <authorList>
            <person name="Ning S."/>
        </authorList>
    </citation>
    <scope>NUCLEOTIDE SEQUENCE [LARGE SCALE GENOMIC DNA]</scope>
    <source>
        <strain evidence="11 12">N017</strain>
    </source>
</reference>
<dbReference type="PANTHER" id="PTHR32309:SF13">
    <property type="entry name" value="FERRIC ENTEROBACTIN TRANSPORT PROTEIN FEPE"/>
    <property type="match status" value="1"/>
</dbReference>
<dbReference type="InterPro" id="IPR025669">
    <property type="entry name" value="AAA_dom"/>
</dbReference>
<organism evidence="11 12">
    <name type="scientific">Planococcus shenhongbingii</name>
    <dbReference type="NCBI Taxonomy" id="3058398"/>
    <lineage>
        <taxon>Bacteria</taxon>
        <taxon>Bacillati</taxon>
        <taxon>Bacillota</taxon>
        <taxon>Bacilli</taxon>
        <taxon>Bacillales</taxon>
        <taxon>Caryophanaceae</taxon>
        <taxon>Planococcus</taxon>
    </lineage>
</organism>
<keyword evidence="4" id="KW-0547">Nucleotide-binding</keyword>
<dbReference type="PANTHER" id="PTHR32309">
    <property type="entry name" value="TYROSINE-PROTEIN KINASE"/>
    <property type="match status" value="1"/>
</dbReference>
<dbReference type="InterPro" id="IPR005702">
    <property type="entry name" value="Wzc-like_C"/>
</dbReference>
<evidence type="ECO:0000256" key="6">
    <source>
        <dbReference type="ARBA" id="ARBA00022840"/>
    </source>
</evidence>
<feature type="region of interest" description="Disordered" evidence="9">
    <location>
        <begin position="220"/>
        <end position="247"/>
    </location>
</feature>
<evidence type="ECO:0000259" key="10">
    <source>
        <dbReference type="Pfam" id="PF13614"/>
    </source>
</evidence>
<dbReference type="SUPFAM" id="SSF52540">
    <property type="entry name" value="P-loop containing nucleoside triphosphate hydrolases"/>
    <property type="match status" value="1"/>
</dbReference>
<evidence type="ECO:0000256" key="4">
    <source>
        <dbReference type="ARBA" id="ARBA00022741"/>
    </source>
</evidence>
<accession>A0ABT8N9L7</accession>
<keyword evidence="3 11" id="KW-0808">Transferase</keyword>
<gene>
    <name evidence="11" type="ORF">QWY13_03690</name>
</gene>
<keyword evidence="7" id="KW-0829">Tyrosine-protein kinase</keyword>
<feature type="compositionally biased region" description="Basic and acidic residues" evidence="9">
    <location>
        <begin position="237"/>
        <end position="246"/>
    </location>
</feature>
<comment type="caution">
    <text evidence="11">The sequence shown here is derived from an EMBL/GenBank/DDBJ whole genome shotgun (WGS) entry which is preliminary data.</text>
</comment>
<dbReference type="NCBIfam" id="TIGR01007">
    <property type="entry name" value="eps_fam"/>
    <property type="match status" value="1"/>
</dbReference>
<dbReference type="CDD" id="cd05387">
    <property type="entry name" value="BY-kinase"/>
    <property type="match status" value="1"/>
</dbReference>
<dbReference type="EMBL" id="JAUJWU010000001">
    <property type="protein sequence ID" value="MDN7244586.1"/>
    <property type="molecule type" value="Genomic_DNA"/>
</dbReference>
<feature type="domain" description="AAA" evidence="10">
    <location>
        <begin position="44"/>
        <end position="172"/>
    </location>
</feature>